<proteinExistence type="predicted"/>
<feature type="region of interest" description="Disordered" evidence="1">
    <location>
        <begin position="59"/>
        <end position="86"/>
    </location>
</feature>
<comment type="caution">
    <text evidence="2">The sequence shown here is derived from an EMBL/GenBank/DDBJ whole genome shotgun (WGS) entry which is preliminary data.</text>
</comment>
<feature type="compositionally biased region" description="Pro residues" evidence="1">
    <location>
        <begin position="62"/>
        <end position="73"/>
    </location>
</feature>
<gene>
    <name evidence="2" type="ORF">E2C01_090362</name>
</gene>
<evidence type="ECO:0000313" key="2">
    <source>
        <dbReference type="EMBL" id="MPC95165.1"/>
    </source>
</evidence>
<dbReference type="Proteomes" id="UP000324222">
    <property type="component" value="Unassembled WGS sequence"/>
</dbReference>
<evidence type="ECO:0000256" key="1">
    <source>
        <dbReference type="SAM" id="MobiDB-lite"/>
    </source>
</evidence>
<name>A0A5B7JKP5_PORTR</name>
<dbReference type="EMBL" id="VSRR010101224">
    <property type="protein sequence ID" value="MPC95165.1"/>
    <property type="molecule type" value="Genomic_DNA"/>
</dbReference>
<keyword evidence="3" id="KW-1185">Reference proteome</keyword>
<protein>
    <submittedName>
        <fullName evidence="2">Uncharacterized protein</fullName>
    </submittedName>
</protein>
<accession>A0A5B7JKP5</accession>
<sequence>MYIESHRGKIFESQREYLSERLGTYPWHETQLKVFARHSRKTISAKSRQDHDLLNLATLRPPLSPPPTPPPSPLFIAKSQSNTKSTSSGLCFRIHYFKITTTTITASVIAHARLSLSHSTSVTSITIVIITTPITTIAHTSITSTVTLHIHITPTTTATTTAKEPHGDSRVEGERARDVDCTRVTSIRCVIA</sequence>
<dbReference type="AlphaFoldDB" id="A0A5B7JKP5"/>
<reference evidence="2 3" key="1">
    <citation type="submission" date="2019-05" db="EMBL/GenBank/DDBJ databases">
        <title>Another draft genome of Portunus trituberculatus and its Hox gene families provides insights of decapod evolution.</title>
        <authorList>
            <person name="Jeong J.-H."/>
            <person name="Song I."/>
            <person name="Kim S."/>
            <person name="Choi T."/>
            <person name="Kim D."/>
            <person name="Ryu S."/>
            <person name="Kim W."/>
        </authorList>
    </citation>
    <scope>NUCLEOTIDE SEQUENCE [LARGE SCALE GENOMIC DNA]</scope>
    <source>
        <tissue evidence="2">Muscle</tissue>
    </source>
</reference>
<organism evidence="2 3">
    <name type="scientific">Portunus trituberculatus</name>
    <name type="common">Swimming crab</name>
    <name type="synonym">Neptunus trituberculatus</name>
    <dbReference type="NCBI Taxonomy" id="210409"/>
    <lineage>
        <taxon>Eukaryota</taxon>
        <taxon>Metazoa</taxon>
        <taxon>Ecdysozoa</taxon>
        <taxon>Arthropoda</taxon>
        <taxon>Crustacea</taxon>
        <taxon>Multicrustacea</taxon>
        <taxon>Malacostraca</taxon>
        <taxon>Eumalacostraca</taxon>
        <taxon>Eucarida</taxon>
        <taxon>Decapoda</taxon>
        <taxon>Pleocyemata</taxon>
        <taxon>Brachyura</taxon>
        <taxon>Eubrachyura</taxon>
        <taxon>Portunoidea</taxon>
        <taxon>Portunidae</taxon>
        <taxon>Portuninae</taxon>
        <taxon>Portunus</taxon>
    </lineage>
</organism>
<evidence type="ECO:0000313" key="3">
    <source>
        <dbReference type="Proteomes" id="UP000324222"/>
    </source>
</evidence>